<comment type="caution">
    <text evidence="4">The sequence shown here is derived from an EMBL/GenBank/DDBJ whole genome shotgun (WGS) entry which is preliminary data.</text>
</comment>
<dbReference type="Pfam" id="PF00698">
    <property type="entry name" value="Acyl_transf_1"/>
    <property type="match status" value="1"/>
</dbReference>
<keyword evidence="5" id="KW-1185">Reference proteome</keyword>
<dbReference type="InterPro" id="IPR016035">
    <property type="entry name" value="Acyl_Trfase/lysoPLipase"/>
</dbReference>
<protein>
    <recommendedName>
        <fullName evidence="3">Malonyl-CoA:ACP transacylase (MAT) domain-containing protein</fullName>
    </recommendedName>
</protein>
<dbReference type="SMART" id="SM00248">
    <property type="entry name" value="ANK"/>
    <property type="match status" value="2"/>
</dbReference>
<dbReference type="SUPFAM" id="SSF55048">
    <property type="entry name" value="Probable ACP-binding domain of malonyl-CoA ACP transacylase"/>
    <property type="match status" value="1"/>
</dbReference>
<dbReference type="InterPro" id="IPR001227">
    <property type="entry name" value="Ac_transferase_dom_sf"/>
</dbReference>
<dbReference type="InterPro" id="IPR052760">
    <property type="entry name" value="Mitochondrial_malonyltrans"/>
</dbReference>
<sequence length="542" mass="59493">MPRDMTATGRYPPQPKYPPFNFFSCVRLGDPEMLAKIMETDPYFITQDNGAGAPIHFATTYKQLDMVHHLLNNGAEINQRDDKGFTPLHRAAYLAQYEGYLEIYEYLLSRGGDPAIRTENYDPYLNPGRHLPVDVAVEDQNVRDALRALEKKYEHVEKVREPNEDISDWWALYDYGLDNIKKWPKGYKHRYPEVVKREKEEAEKQAEKEARRARRAAAAAAAASEPTSALPAATPQTPYAFLFPGQGSQAVGMLKAAKDLPKVKEMLATAEKILGYSLLDVCLEGPKTKIDDTVYSQPALYVGGLAAVEKLRAEDPSMIDKCSATAGLSLGEYTALAFAGAVSFEDGLKVVKVRAESMAAAAKEGDPHGMLSVVGLADADLEAVCKQVREKMPGRVCQIANLLFPQGRVVSGHKVALEECQKLATAKGALKAQAVAVSGAFHTPLMQSASDNLGKALDAITIRDPRIPVYSNVTAKPFNQASEIKGLLQKQLVQPVKWEDTVKKLIGSGKTKLYELGPGAQVKAMVKRIDTATWKAFTNVQP</sequence>
<dbReference type="Gene3D" id="3.40.366.10">
    <property type="entry name" value="Malonyl-Coenzyme A Acyl Carrier Protein, domain 2"/>
    <property type="match status" value="1"/>
</dbReference>
<feature type="repeat" description="ANK" evidence="1">
    <location>
        <begin position="83"/>
        <end position="119"/>
    </location>
</feature>
<dbReference type="EMBL" id="BNJQ01000005">
    <property type="protein sequence ID" value="GHP03471.1"/>
    <property type="molecule type" value="Genomic_DNA"/>
</dbReference>
<evidence type="ECO:0000313" key="4">
    <source>
        <dbReference type="EMBL" id="GHP03471.1"/>
    </source>
</evidence>
<dbReference type="Gene3D" id="3.30.70.250">
    <property type="entry name" value="Malonyl-CoA ACP transacylase, ACP-binding"/>
    <property type="match status" value="1"/>
</dbReference>
<keyword evidence="1" id="KW-0040">ANK repeat</keyword>
<dbReference type="Gene3D" id="1.25.40.20">
    <property type="entry name" value="Ankyrin repeat-containing domain"/>
    <property type="match status" value="1"/>
</dbReference>
<dbReference type="PROSITE" id="PS50297">
    <property type="entry name" value="ANK_REP_REGION"/>
    <property type="match status" value="2"/>
</dbReference>
<dbReference type="Proteomes" id="UP000660262">
    <property type="component" value="Unassembled WGS sequence"/>
</dbReference>
<dbReference type="SUPFAM" id="SSF52151">
    <property type="entry name" value="FabD/lysophospholipase-like"/>
    <property type="match status" value="1"/>
</dbReference>
<feature type="compositionally biased region" description="Basic and acidic residues" evidence="2">
    <location>
        <begin position="197"/>
        <end position="210"/>
    </location>
</feature>
<accession>A0A830HD19</accession>
<dbReference type="Pfam" id="PF12796">
    <property type="entry name" value="Ank_2"/>
    <property type="match status" value="1"/>
</dbReference>
<dbReference type="PANTHER" id="PTHR47170">
    <property type="entry name" value="MALONYL-COA ACP TRANSACYLASE, ACP-BINDING"/>
    <property type="match status" value="1"/>
</dbReference>
<dbReference type="SUPFAM" id="SSF48403">
    <property type="entry name" value="Ankyrin repeat"/>
    <property type="match status" value="1"/>
</dbReference>
<dbReference type="GO" id="GO:0016740">
    <property type="term" value="F:transferase activity"/>
    <property type="evidence" value="ECO:0007669"/>
    <property type="project" value="InterPro"/>
</dbReference>
<evidence type="ECO:0000313" key="5">
    <source>
        <dbReference type="Proteomes" id="UP000660262"/>
    </source>
</evidence>
<dbReference type="PROSITE" id="PS50088">
    <property type="entry name" value="ANK_REPEAT"/>
    <property type="match status" value="2"/>
</dbReference>
<reference evidence="4" key="1">
    <citation type="submission" date="2020-10" db="EMBL/GenBank/DDBJ databases">
        <title>Unveiling of a novel bifunctional photoreceptor, Dualchrome1, isolated from a cosmopolitan green alga.</title>
        <authorList>
            <person name="Suzuki S."/>
            <person name="Kawachi M."/>
        </authorList>
    </citation>
    <scope>NUCLEOTIDE SEQUENCE</scope>
    <source>
        <strain evidence="4">NIES 2893</strain>
    </source>
</reference>
<dbReference type="InterPro" id="IPR014043">
    <property type="entry name" value="Acyl_transferase_dom"/>
</dbReference>
<dbReference type="OrthoDB" id="541883at2759"/>
<feature type="domain" description="Malonyl-CoA:ACP transacylase (MAT)" evidence="3">
    <location>
        <begin position="242"/>
        <end position="542"/>
    </location>
</feature>
<dbReference type="InterPro" id="IPR036770">
    <property type="entry name" value="Ankyrin_rpt-contain_sf"/>
</dbReference>
<evidence type="ECO:0000256" key="2">
    <source>
        <dbReference type="SAM" id="MobiDB-lite"/>
    </source>
</evidence>
<dbReference type="InterPro" id="IPR002110">
    <property type="entry name" value="Ankyrin_rpt"/>
</dbReference>
<evidence type="ECO:0000256" key="1">
    <source>
        <dbReference type="PROSITE-ProRule" id="PRU00023"/>
    </source>
</evidence>
<dbReference type="InterPro" id="IPR016036">
    <property type="entry name" value="Malonyl_transacylase_ACP-bd"/>
</dbReference>
<dbReference type="AlphaFoldDB" id="A0A830HD19"/>
<name>A0A830HD19_9CHLO</name>
<dbReference type="SMART" id="SM00827">
    <property type="entry name" value="PKS_AT"/>
    <property type="match status" value="1"/>
</dbReference>
<feature type="region of interest" description="Disordered" evidence="2">
    <location>
        <begin position="197"/>
        <end position="231"/>
    </location>
</feature>
<feature type="repeat" description="ANK" evidence="1">
    <location>
        <begin position="50"/>
        <end position="82"/>
    </location>
</feature>
<organism evidence="4 5">
    <name type="scientific">Pycnococcus provasolii</name>
    <dbReference type="NCBI Taxonomy" id="41880"/>
    <lineage>
        <taxon>Eukaryota</taxon>
        <taxon>Viridiplantae</taxon>
        <taxon>Chlorophyta</taxon>
        <taxon>Pseudoscourfieldiophyceae</taxon>
        <taxon>Pseudoscourfieldiales</taxon>
        <taxon>Pycnococcaceae</taxon>
        <taxon>Pycnococcus</taxon>
    </lineage>
</organism>
<dbReference type="PANTHER" id="PTHR47170:SF2">
    <property type="entry name" value="MALONYL-COA:ACP TRANSACYLASE (MAT) DOMAIN-CONTAINING PROTEIN"/>
    <property type="match status" value="1"/>
</dbReference>
<gene>
    <name evidence="4" type="ORF">PPROV_000222600</name>
</gene>
<evidence type="ECO:0000259" key="3">
    <source>
        <dbReference type="SMART" id="SM00827"/>
    </source>
</evidence>
<proteinExistence type="predicted"/>